<dbReference type="GO" id="GO:0044272">
    <property type="term" value="P:sulfur compound biosynthetic process"/>
    <property type="evidence" value="ECO:0007669"/>
    <property type="project" value="UniProtKB-ARBA"/>
</dbReference>
<dbReference type="NCBIfam" id="NF006187">
    <property type="entry name" value="PRK08322.1"/>
    <property type="match status" value="1"/>
</dbReference>
<keyword evidence="8" id="KW-1185">Reference proteome</keyword>
<dbReference type="SUPFAM" id="SSF52518">
    <property type="entry name" value="Thiamin diphosphate-binding fold (THDP-binding)"/>
    <property type="match status" value="2"/>
</dbReference>
<dbReference type="OrthoDB" id="6837at2157"/>
<dbReference type="InterPro" id="IPR012000">
    <property type="entry name" value="Thiamin_PyroP_enz_cen_dom"/>
</dbReference>
<dbReference type="GO" id="GO:0000287">
    <property type="term" value="F:magnesium ion binding"/>
    <property type="evidence" value="ECO:0007669"/>
    <property type="project" value="InterPro"/>
</dbReference>
<dbReference type="STRING" id="996166.SAMN05192554_1348"/>
<evidence type="ECO:0000256" key="2">
    <source>
        <dbReference type="ARBA" id="ARBA00023052"/>
    </source>
</evidence>
<dbReference type="InterPro" id="IPR029035">
    <property type="entry name" value="DHS-like_NAD/FAD-binding_dom"/>
</dbReference>
<evidence type="ECO:0000313" key="8">
    <source>
        <dbReference type="Proteomes" id="UP000199370"/>
    </source>
</evidence>
<dbReference type="Pfam" id="PF02776">
    <property type="entry name" value="TPP_enzyme_N"/>
    <property type="match status" value="1"/>
</dbReference>
<reference evidence="7 8" key="1">
    <citation type="submission" date="2016-10" db="EMBL/GenBank/DDBJ databases">
        <authorList>
            <person name="de Groot N.N."/>
        </authorList>
    </citation>
    <scope>NUCLEOTIDE SEQUENCE [LARGE SCALE GENOMIC DNA]</scope>
    <source>
        <strain evidence="8">EB21,IBRC-M 10013,KCTC 4048</strain>
    </source>
</reference>
<dbReference type="RefSeq" id="WP_089736307.1">
    <property type="nucleotide sequence ID" value="NZ_FNIA01000034.1"/>
</dbReference>
<dbReference type="InterPro" id="IPR011766">
    <property type="entry name" value="TPP_enzyme_TPP-bd"/>
</dbReference>
<evidence type="ECO:0000259" key="6">
    <source>
        <dbReference type="Pfam" id="PF02776"/>
    </source>
</evidence>
<dbReference type="InterPro" id="IPR045229">
    <property type="entry name" value="TPP_enz"/>
</dbReference>
<evidence type="ECO:0000259" key="4">
    <source>
        <dbReference type="Pfam" id="PF00205"/>
    </source>
</evidence>
<dbReference type="InterPro" id="IPR029061">
    <property type="entry name" value="THDP-binding"/>
</dbReference>
<evidence type="ECO:0000259" key="5">
    <source>
        <dbReference type="Pfam" id="PF02775"/>
    </source>
</evidence>
<feature type="domain" description="Thiamine pyrophosphate enzyme N-terminal TPP-binding" evidence="6">
    <location>
        <begin position="1"/>
        <end position="117"/>
    </location>
</feature>
<dbReference type="Proteomes" id="UP000199370">
    <property type="component" value="Unassembled WGS sequence"/>
</dbReference>
<dbReference type="SUPFAM" id="SSF52467">
    <property type="entry name" value="DHS-like NAD/FAD-binding domain"/>
    <property type="match status" value="1"/>
</dbReference>
<keyword evidence="2 3" id="KW-0786">Thiamine pyrophosphate</keyword>
<dbReference type="GO" id="GO:0003984">
    <property type="term" value="F:acetolactate synthase activity"/>
    <property type="evidence" value="ECO:0007669"/>
    <property type="project" value="TreeGrafter"/>
</dbReference>
<evidence type="ECO:0000256" key="3">
    <source>
        <dbReference type="RuleBase" id="RU362132"/>
    </source>
</evidence>
<dbReference type="Gene3D" id="3.40.50.970">
    <property type="match status" value="2"/>
</dbReference>
<name>A0A1H0B5W3_9EURY</name>
<dbReference type="GO" id="GO:0009099">
    <property type="term" value="P:L-valine biosynthetic process"/>
    <property type="evidence" value="ECO:0007669"/>
    <property type="project" value="TreeGrafter"/>
</dbReference>
<dbReference type="PANTHER" id="PTHR18968:SF129">
    <property type="entry name" value="ACETOLACTATE SYNTHASE"/>
    <property type="match status" value="1"/>
</dbReference>
<dbReference type="GO" id="GO:0005948">
    <property type="term" value="C:acetolactate synthase complex"/>
    <property type="evidence" value="ECO:0007669"/>
    <property type="project" value="TreeGrafter"/>
</dbReference>
<dbReference type="InterPro" id="IPR012001">
    <property type="entry name" value="Thiamin_PyroP_enz_TPP-bd_dom"/>
</dbReference>
<dbReference type="GO" id="GO:0030976">
    <property type="term" value="F:thiamine pyrophosphate binding"/>
    <property type="evidence" value="ECO:0007669"/>
    <property type="project" value="InterPro"/>
</dbReference>
<dbReference type="AlphaFoldDB" id="A0A1H0B5W3"/>
<feature type="domain" description="Thiamine pyrophosphate enzyme TPP-binding" evidence="5">
    <location>
        <begin position="377"/>
        <end position="522"/>
    </location>
</feature>
<sequence length="525" mass="56918">MKASDLLVECLETEGVEYVFGLPGEELEDLLFSLRESDVAFIPVRHEQGAAFMADVHGRLTGEAGVCLATLGPGATNLITGVADAHLDKSPLVAITGQGGLERLHQESHQALDIVHMFEPVVKWNTQITDAEIVPESVRKAFKLAEYEKPGATHIEFPEDVAGESIDAEPLPERPRVRRADPDEASLERAVELLADATDPLVLAGNGTVRTATATRLYELVDHAGLPVVATYMGKGAVSDRLDASLMTLDSGPEGEASMAIERADCVLAVGYDIAEHDPQSWNPDLDKRIVHVDHEPAEVYQHYNPDVEIVADISTVLHELRRHLEPSSVPSWCRELRERIVADVQREPAADEPFSVERTLPYLREAMADDDVLISDVGSHKMAIAQSFPTYEPNTCIISNGLASMGIAVPGGVAADLAVDSNVVVATGDGGFLMNAAEIETATRLGLSFTIVVFNDDDYGLISEKQVAHTGEQFGTELTNPDFERFAESFDIAGYRPDSWAEVQSVLDEVVPADELSLVEIPLP</sequence>
<dbReference type="Pfam" id="PF00205">
    <property type="entry name" value="TPP_enzyme_M"/>
    <property type="match status" value="1"/>
</dbReference>
<evidence type="ECO:0000313" key="7">
    <source>
        <dbReference type="EMBL" id="SDN41026.1"/>
    </source>
</evidence>
<dbReference type="GO" id="GO:0009097">
    <property type="term" value="P:isoleucine biosynthetic process"/>
    <property type="evidence" value="ECO:0007669"/>
    <property type="project" value="TreeGrafter"/>
</dbReference>
<protein>
    <submittedName>
        <fullName evidence="7">Acetolactate synthase-1/2/3 large subunit</fullName>
    </submittedName>
</protein>
<feature type="domain" description="Thiamine pyrophosphate enzyme central" evidence="4">
    <location>
        <begin position="187"/>
        <end position="321"/>
    </location>
</feature>
<organism evidence="7 8">
    <name type="scientific">Haloarchaeobius iranensis</name>
    <dbReference type="NCBI Taxonomy" id="996166"/>
    <lineage>
        <taxon>Archaea</taxon>
        <taxon>Methanobacteriati</taxon>
        <taxon>Methanobacteriota</taxon>
        <taxon>Stenosarchaea group</taxon>
        <taxon>Halobacteria</taxon>
        <taxon>Halobacteriales</taxon>
        <taxon>Halorubellaceae</taxon>
        <taxon>Haloarchaeobius</taxon>
    </lineage>
</organism>
<gene>
    <name evidence="7" type="ORF">SAMN05192554_1348</name>
</gene>
<dbReference type="Pfam" id="PF02775">
    <property type="entry name" value="TPP_enzyme_C"/>
    <property type="match status" value="1"/>
</dbReference>
<dbReference type="FunFam" id="3.40.50.970:FF:000007">
    <property type="entry name" value="Acetolactate synthase"/>
    <property type="match status" value="1"/>
</dbReference>
<dbReference type="CDD" id="cd07035">
    <property type="entry name" value="TPP_PYR_POX_like"/>
    <property type="match status" value="1"/>
</dbReference>
<comment type="similarity">
    <text evidence="1 3">Belongs to the TPP enzyme family.</text>
</comment>
<dbReference type="PANTHER" id="PTHR18968">
    <property type="entry name" value="THIAMINE PYROPHOSPHATE ENZYMES"/>
    <property type="match status" value="1"/>
</dbReference>
<dbReference type="Gene3D" id="3.40.50.1220">
    <property type="entry name" value="TPP-binding domain"/>
    <property type="match status" value="1"/>
</dbReference>
<proteinExistence type="inferred from homology"/>
<evidence type="ECO:0000256" key="1">
    <source>
        <dbReference type="ARBA" id="ARBA00007812"/>
    </source>
</evidence>
<accession>A0A1H0B5W3</accession>
<dbReference type="GO" id="GO:0050660">
    <property type="term" value="F:flavin adenine dinucleotide binding"/>
    <property type="evidence" value="ECO:0007669"/>
    <property type="project" value="TreeGrafter"/>
</dbReference>
<dbReference type="EMBL" id="FNIA01000034">
    <property type="protein sequence ID" value="SDN41026.1"/>
    <property type="molecule type" value="Genomic_DNA"/>
</dbReference>